<dbReference type="RefSeq" id="WP_276731490.1">
    <property type="nucleotide sequence ID" value="NZ_JAFKMR010000024.1"/>
</dbReference>
<feature type="domain" description="HAMP" evidence="13">
    <location>
        <begin position="171"/>
        <end position="223"/>
    </location>
</feature>
<dbReference type="SMART" id="SM00387">
    <property type="entry name" value="HATPase_c"/>
    <property type="match status" value="1"/>
</dbReference>
<keyword evidence="4" id="KW-0597">Phosphoprotein</keyword>
<keyword evidence="6 11" id="KW-0812">Transmembrane</keyword>
<evidence type="ECO:0000256" key="9">
    <source>
        <dbReference type="ARBA" id="ARBA00023012"/>
    </source>
</evidence>
<dbReference type="GO" id="GO:0005886">
    <property type="term" value="C:plasma membrane"/>
    <property type="evidence" value="ECO:0007669"/>
    <property type="project" value="TreeGrafter"/>
</dbReference>
<evidence type="ECO:0000259" key="13">
    <source>
        <dbReference type="PROSITE" id="PS50885"/>
    </source>
</evidence>
<dbReference type="EMBL" id="JAFKMR010000024">
    <property type="protein sequence ID" value="MBN8745123.1"/>
    <property type="molecule type" value="Genomic_DNA"/>
</dbReference>
<dbReference type="SMART" id="SM00388">
    <property type="entry name" value="HisKA"/>
    <property type="match status" value="1"/>
</dbReference>
<feature type="domain" description="Histidine kinase" evidence="12">
    <location>
        <begin position="231"/>
        <end position="442"/>
    </location>
</feature>
<dbReference type="CDD" id="cd00082">
    <property type="entry name" value="HisKA"/>
    <property type="match status" value="1"/>
</dbReference>
<keyword evidence="10 11" id="KW-0472">Membrane</keyword>
<accession>A0A8I1MZG7</accession>
<sequence length="446" mass="48939">MNPLAALRHWGAQSLLRRLWLWMTVSVVVVGLGTAALSYFFGYQEANELQDAQLRQIASLVHRWGHLPDSALNPAGADVDKDARIVVQKLGAPVGAHGLQLSKDLSDGMHVVQSGDHAWRVFVQQGDKGRIAVAQRTDVRTDAAIDSAQRTLFPLLALIPLLALLSAWVVQRALRPLRQMAQGVDARSEADLQPLPQTDVPQEILPFVHSINRLLQRLNASMEQQRRFVADAAHELRTPIAVLSMQVDNLKPLQLEPQARQRIGALQDGLRRARTVVEQLLSLARSQGEQTTLRQTLDPSGVMREVITDLLPLAESRGIDLGIDRAEKVEIDTDPAQLYTLLRNAVDNALRYTPEGGRIDLRVRAEGDHAVIEVQDSGPGIAPEQLQRVFDPFVRLPGAQSEGSGLGLSIIRQIAQRLGGEVALRNATEGGLILRYSQPLTSARSG</sequence>
<dbReference type="PROSITE" id="PS50885">
    <property type="entry name" value="HAMP"/>
    <property type="match status" value="1"/>
</dbReference>
<evidence type="ECO:0000259" key="12">
    <source>
        <dbReference type="PROSITE" id="PS50109"/>
    </source>
</evidence>
<evidence type="ECO:0000313" key="15">
    <source>
        <dbReference type="Proteomes" id="UP000664800"/>
    </source>
</evidence>
<dbReference type="InterPro" id="IPR005467">
    <property type="entry name" value="His_kinase_dom"/>
</dbReference>
<keyword evidence="9" id="KW-0902">Two-component regulatory system</keyword>
<dbReference type="Pfam" id="PF00512">
    <property type="entry name" value="HisKA"/>
    <property type="match status" value="1"/>
</dbReference>
<evidence type="ECO:0000313" key="14">
    <source>
        <dbReference type="EMBL" id="MBN8745123.1"/>
    </source>
</evidence>
<evidence type="ECO:0000256" key="11">
    <source>
        <dbReference type="SAM" id="Phobius"/>
    </source>
</evidence>
<dbReference type="PROSITE" id="PS50109">
    <property type="entry name" value="HIS_KIN"/>
    <property type="match status" value="1"/>
</dbReference>
<dbReference type="Proteomes" id="UP000664800">
    <property type="component" value="Unassembled WGS sequence"/>
</dbReference>
<comment type="caution">
    <text evidence="14">The sequence shown here is derived from an EMBL/GenBank/DDBJ whole genome shotgun (WGS) entry which is preliminary data.</text>
</comment>
<dbReference type="InterPro" id="IPR003660">
    <property type="entry name" value="HAMP_dom"/>
</dbReference>
<keyword evidence="7 14" id="KW-0418">Kinase</keyword>
<dbReference type="PANTHER" id="PTHR45436">
    <property type="entry name" value="SENSOR HISTIDINE KINASE YKOH"/>
    <property type="match status" value="1"/>
</dbReference>
<dbReference type="SUPFAM" id="SSF55874">
    <property type="entry name" value="ATPase domain of HSP90 chaperone/DNA topoisomerase II/histidine kinase"/>
    <property type="match status" value="1"/>
</dbReference>
<dbReference type="AlphaFoldDB" id="A0A8I1MZG7"/>
<evidence type="ECO:0000256" key="10">
    <source>
        <dbReference type="ARBA" id="ARBA00023136"/>
    </source>
</evidence>
<dbReference type="CDD" id="cd00075">
    <property type="entry name" value="HATPase"/>
    <property type="match status" value="1"/>
</dbReference>
<dbReference type="EC" id="2.7.13.3" evidence="3"/>
<protein>
    <recommendedName>
        <fullName evidence="3">histidine kinase</fullName>
        <ecNumber evidence="3">2.7.13.3</ecNumber>
    </recommendedName>
</protein>
<evidence type="ECO:0000256" key="8">
    <source>
        <dbReference type="ARBA" id="ARBA00022989"/>
    </source>
</evidence>
<comment type="catalytic activity">
    <reaction evidence="1">
        <text>ATP + protein L-histidine = ADP + protein N-phospho-L-histidine.</text>
        <dbReference type="EC" id="2.7.13.3"/>
    </reaction>
</comment>
<evidence type="ECO:0000256" key="6">
    <source>
        <dbReference type="ARBA" id="ARBA00022692"/>
    </source>
</evidence>
<keyword evidence="5" id="KW-0808">Transferase</keyword>
<dbReference type="Gene3D" id="3.30.565.10">
    <property type="entry name" value="Histidine kinase-like ATPase, C-terminal domain"/>
    <property type="match status" value="1"/>
</dbReference>
<evidence type="ECO:0000256" key="1">
    <source>
        <dbReference type="ARBA" id="ARBA00000085"/>
    </source>
</evidence>
<dbReference type="PANTHER" id="PTHR45436:SF15">
    <property type="entry name" value="SENSOR HISTIDINE KINASE CUSS"/>
    <property type="match status" value="1"/>
</dbReference>
<dbReference type="SUPFAM" id="SSF47384">
    <property type="entry name" value="Homodimeric domain of signal transducing histidine kinase"/>
    <property type="match status" value="1"/>
</dbReference>
<organism evidence="14 15">
    <name type="scientific">Thiomonas arsenitoxydans (strain DSM 22701 / CIP 110005 / 3As)</name>
    <dbReference type="NCBI Taxonomy" id="426114"/>
    <lineage>
        <taxon>Bacteria</taxon>
        <taxon>Pseudomonadati</taxon>
        <taxon>Pseudomonadota</taxon>
        <taxon>Betaproteobacteria</taxon>
        <taxon>Burkholderiales</taxon>
        <taxon>Thiomonas</taxon>
    </lineage>
</organism>
<dbReference type="Gene3D" id="1.10.287.130">
    <property type="match status" value="1"/>
</dbReference>
<dbReference type="Gene3D" id="6.10.340.10">
    <property type="match status" value="1"/>
</dbReference>
<dbReference type="InterPro" id="IPR004358">
    <property type="entry name" value="Sig_transdc_His_kin-like_C"/>
</dbReference>
<name>A0A8I1MZG7_THIA3</name>
<evidence type="ECO:0000256" key="7">
    <source>
        <dbReference type="ARBA" id="ARBA00022777"/>
    </source>
</evidence>
<feature type="transmembrane region" description="Helical" evidence="11">
    <location>
        <begin position="152"/>
        <end position="170"/>
    </location>
</feature>
<keyword evidence="8 11" id="KW-1133">Transmembrane helix</keyword>
<dbReference type="InterPro" id="IPR003594">
    <property type="entry name" value="HATPase_dom"/>
</dbReference>
<dbReference type="InterPro" id="IPR036097">
    <property type="entry name" value="HisK_dim/P_sf"/>
</dbReference>
<dbReference type="InterPro" id="IPR003661">
    <property type="entry name" value="HisK_dim/P_dom"/>
</dbReference>
<dbReference type="Pfam" id="PF02518">
    <property type="entry name" value="HATPase_c"/>
    <property type="match status" value="1"/>
</dbReference>
<dbReference type="PRINTS" id="PR00344">
    <property type="entry name" value="BCTRLSENSOR"/>
</dbReference>
<evidence type="ECO:0000256" key="2">
    <source>
        <dbReference type="ARBA" id="ARBA00004141"/>
    </source>
</evidence>
<evidence type="ECO:0000256" key="4">
    <source>
        <dbReference type="ARBA" id="ARBA00022553"/>
    </source>
</evidence>
<proteinExistence type="predicted"/>
<gene>
    <name evidence="14" type="ORF">J0I24_12570</name>
</gene>
<evidence type="ECO:0000256" key="3">
    <source>
        <dbReference type="ARBA" id="ARBA00012438"/>
    </source>
</evidence>
<comment type="subcellular location">
    <subcellularLocation>
        <location evidence="2">Membrane</location>
        <topology evidence="2">Multi-pass membrane protein</topology>
    </subcellularLocation>
</comment>
<dbReference type="InterPro" id="IPR050428">
    <property type="entry name" value="TCS_sensor_his_kinase"/>
</dbReference>
<reference evidence="14" key="1">
    <citation type="submission" date="2021-02" db="EMBL/GenBank/DDBJ databases">
        <title>Thiocyanate and organic carbon inputs drive convergent selection for specific autotrophic Afipia and Thiobacillus strains within complex microbiomes.</title>
        <authorList>
            <person name="Huddy R.J."/>
            <person name="Sachdeva R."/>
            <person name="Kadzinga F."/>
            <person name="Kantor R.S."/>
            <person name="Harrison S.T.L."/>
            <person name="Banfield J.F."/>
        </authorList>
    </citation>
    <scope>NUCLEOTIDE SEQUENCE</scope>
    <source>
        <strain evidence="14">SCN18_13_7_16_R3_B_64_19</strain>
    </source>
</reference>
<evidence type="ECO:0000256" key="5">
    <source>
        <dbReference type="ARBA" id="ARBA00022679"/>
    </source>
</evidence>
<feature type="transmembrane region" description="Helical" evidence="11">
    <location>
        <begin position="20"/>
        <end position="41"/>
    </location>
</feature>
<dbReference type="GO" id="GO:0000155">
    <property type="term" value="F:phosphorelay sensor kinase activity"/>
    <property type="evidence" value="ECO:0007669"/>
    <property type="project" value="InterPro"/>
</dbReference>
<dbReference type="InterPro" id="IPR036890">
    <property type="entry name" value="HATPase_C_sf"/>
</dbReference>